<dbReference type="HOGENOM" id="CLU_2047086_0_0_14"/>
<proteinExistence type="predicted"/>
<accession>I7BJE9</accession>
<evidence type="ECO:0000313" key="2">
    <source>
        <dbReference type="Proteomes" id="UP000006502"/>
    </source>
</evidence>
<reference evidence="2" key="2">
    <citation type="submission" date="2012-07" db="EMBL/GenBank/DDBJ databases">
        <title>Complete genome sequence of 'Candidatus Mycoplasma haemolamae'.</title>
        <authorList>
            <person name="Guimaraes A.M.S."/>
            <person name="Toth B."/>
            <person name="Santos A.P."/>
            <person name="Nascimento N.C."/>
            <person name="Sojka J.E."/>
            <person name="Messick J.B."/>
        </authorList>
    </citation>
    <scope>NUCLEOTIDE SEQUENCE [LARGE SCALE GENOMIC DNA]</scope>
    <source>
        <strain evidence="2">Purdue</strain>
    </source>
</reference>
<dbReference type="KEGG" id="mhl:MHLP_01915"/>
<gene>
    <name evidence="1" type="ordered locus">MHLP_01915</name>
</gene>
<dbReference type="STRING" id="1212765.MHLP_01915"/>
<organism evidence="1 2">
    <name type="scientific">Mycoplasma haematolamae (strain Purdue)</name>
    <dbReference type="NCBI Taxonomy" id="1212765"/>
    <lineage>
        <taxon>Bacteria</taxon>
        <taxon>Bacillati</taxon>
        <taxon>Mycoplasmatota</taxon>
        <taxon>Mollicutes</taxon>
        <taxon>Mycoplasmataceae</taxon>
        <taxon>Mycoplasma</taxon>
    </lineage>
</organism>
<evidence type="ECO:0000313" key="1">
    <source>
        <dbReference type="EMBL" id="AFO51963.1"/>
    </source>
</evidence>
<reference evidence="1 2" key="1">
    <citation type="journal article" date="2012" name="J. Bacteriol.">
        <title>Genome Sequence of "Candidatus Mycoplasma haemolamae" Strain Purdue, a Red Blood Cell Pathogen of Alpacas (Vicugna pacos) and Llamas (Lama glama).</title>
        <authorList>
            <person name="Guimaraes A.M."/>
            <person name="Toth B."/>
            <person name="Santos A.P."/>
            <person name="do Nascimento N.C."/>
            <person name="Kritchevsky J.E."/>
            <person name="Messick J.B."/>
        </authorList>
    </citation>
    <scope>NUCLEOTIDE SEQUENCE [LARGE SCALE GENOMIC DNA]</scope>
    <source>
        <strain evidence="1 2">Purdue</strain>
    </source>
</reference>
<dbReference type="PATRIC" id="fig|1212765.3.peg.430"/>
<keyword evidence="2" id="KW-1185">Reference proteome</keyword>
<dbReference type="EMBL" id="CP003731">
    <property type="protein sequence ID" value="AFO51963.1"/>
    <property type="molecule type" value="Genomic_DNA"/>
</dbReference>
<dbReference type="Proteomes" id="UP000006502">
    <property type="component" value="Chromosome"/>
</dbReference>
<dbReference type="OrthoDB" id="396455at2"/>
<name>I7BJE9_MYCHA</name>
<protein>
    <submittedName>
        <fullName evidence="1">Uncharacterized protein</fullName>
    </submittedName>
</protein>
<sequence>MPVANPSFAEAYHFSVMQKNARESDVTLIGSSFDKYLKLIALSLRIFEIIKFEISKDQSKVVDLIELSDDWKEKIQEIFDYQSEYISFLYFINLRRRGKGRLRSNWVRFICWWSLALRSR</sequence>
<dbReference type="AlphaFoldDB" id="I7BJE9"/>